<dbReference type="EMBL" id="CM017325">
    <property type="protein sequence ID" value="KAE8055033.1"/>
    <property type="molecule type" value="Genomic_DNA"/>
</dbReference>
<protein>
    <submittedName>
        <fullName evidence="1">Uncharacterized protein</fullName>
    </submittedName>
</protein>
<dbReference type="AlphaFoldDB" id="A0A5N6R3P7"/>
<accession>A0A5N6R3P7</accession>
<gene>
    <name evidence="1" type="ORF">FH972_011903</name>
</gene>
<sequence>MAGYNEAPSMEMAFLDHVAPFPEGMELIYAHSTAAIQSSTELIRHGPTLPPKKLRPIRCYSVQWPANPQANYRRRLAASHDASKPL</sequence>
<evidence type="ECO:0000313" key="2">
    <source>
        <dbReference type="Proteomes" id="UP000327013"/>
    </source>
</evidence>
<organism evidence="1 2">
    <name type="scientific">Carpinus fangiana</name>
    <dbReference type="NCBI Taxonomy" id="176857"/>
    <lineage>
        <taxon>Eukaryota</taxon>
        <taxon>Viridiplantae</taxon>
        <taxon>Streptophyta</taxon>
        <taxon>Embryophyta</taxon>
        <taxon>Tracheophyta</taxon>
        <taxon>Spermatophyta</taxon>
        <taxon>Magnoliopsida</taxon>
        <taxon>eudicotyledons</taxon>
        <taxon>Gunneridae</taxon>
        <taxon>Pentapetalae</taxon>
        <taxon>rosids</taxon>
        <taxon>fabids</taxon>
        <taxon>Fagales</taxon>
        <taxon>Betulaceae</taxon>
        <taxon>Carpinus</taxon>
    </lineage>
</organism>
<dbReference type="OrthoDB" id="691673at2759"/>
<proteinExistence type="predicted"/>
<dbReference type="Proteomes" id="UP000327013">
    <property type="component" value="Chromosome 5"/>
</dbReference>
<reference evidence="1 2" key="1">
    <citation type="submission" date="2019-06" db="EMBL/GenBank/DDBJ databases">
        <title>A chromosomal-level reference genome of Carpinus fangiana (Coryloideae, Betulaceae).</title>
        <authorList>
            <person name="Yang X."/>
            <person name="Wang Z."/>
            <person name="Zhang L."/>
            <person name="Hao G."/>
            <person name="Liu J."/>
            <person name="Yang Y."/>
        </authorList>
    </citation>
    <scope>NUCLEOTIDE SEQUENCE [LARGE SCALE GENOMIC DNA]</scope>
    <source>
        <strain evidence="1">Cfa_2016G</strain>
        <tissue evidence="1">Leaf</tissue>
    </source>
</reference>
<name>A0A5N6R3P7_9ROSI</name>
<evidence type="ECO:0000313" key="1">
    <source>
        <dbReference type="EMBL" id="KAE8055033.1"/>
    </source>
</evidence>
<keyword evidence="2" id="KW-1185">Reference proteome</keyword>